<dbReference type="PANTHER" id="PTHR13355">
    <property type="entry name" value="GLUCOSAMINE 6-PHOSPHATE N-ACETYLTRANSFERASE"/>
    <property type="match status" value="1"/>
</dbReference>
<dbReference type="GO" id="GO:0004343">
    <property type="term" value="F:glucosamine 6-phosphate N-acetyltransferase activity"/>
    <property type="evidence" value="ECO:0007669"/>
    <property type="project" value="TreeGrafter"/>
</dbReference>
<dbReference type="InterPro" id="IPR000182">
    <property type="entry name" value="GNAT_dom"/>
</dbReference>
<keyword evidence="3" id="KW-1185">Reference proteome</keyword>
<proteinExistence type="predicted"/>
<dbReference type="CDD" id="cd04301">
    <property type="entry name" value="NAT_SF"/>
    <property type="match status" value="1"/>
</dbReference>
<evidence type="ECO:0000313" key="3">
    <source>
        <dbReference type="Proteomes" id="UP000216797"/>
    </source>
</evidence>
<feature type="domain" description="N-acetyltransferase" evidence="1">
    <location>
        <begin position="4"/>
        <end position="145"/>
    </location>
</feature>
<dbReference type="PANTHER" id="PTHR13355:SF11">
    <property type="entry name" value="GLUCOSAMINE 6-PHOSPHATE N-ACETYLTRANSFERASE"/>
    <property type="match status" value="1"/>
</dbReference>
<gene>
    <name evidence="2" type="ORF">AKL21_08435</name>
</gene>
<comment type="caution">
    <text evidence="2">The sequence shown here is derived from an EMBL/GenBank/DDBJ whole genome shotgun (WGS) entry which is preliminary data.</text>
</comment>
<accession>A0A267HSL4</accession>
<dbReference type="Pfam" id="PF13673">
    <property type="entry name" value="Acetyltransf_10"/>
    <property type="match status" value="1"/>
</dbReference>
<organism evidence="2 3">
    <name type="scientific">Enterococcus canintestini</name>
    <dbReference type="NCBI Taxonomy" id="317010"/>
    <lineage>
        <taxon>Bacteria</taxon>
        <taxon>Bacillati</taxon>
        <taxon>Bacillota</taxon>
        <taxon>Bacilli</taxon>
        <taxon>Lactobacillales</taxon>
        <taxon>Enterococcaceae</taxon>
        <taxon>Enterococcus</taxon>
    </lineage>
</organism>
<protein>
    <submittedName>
        <fullName evidence="2">GNAT family acetyltransferase</fullName>
    </submittedName>
</protein>
<dbReference type="EMBL" id="LHUG01000006">
    <property type="protein sequence ID" value="PAB00508.1"/>
    <property type="molecule type" value="Genomic_DNA"/>
</dbReference>
<dbReference type="InterPro" id="IPR039143">
    <property type="entry name" value="GNPNAT1-like"/>
</dbReference>
<dbReference type="AlphaFoldDB" id="A0A267HSL4"/>
<dbReference type="Gene3D" id="3.40.630.30">
    <property type="match status" value="1"/>
</dbReference>
<dbReference type="SUPFAM" id="SSF55729">
    <property type="entry name" value="Acyl-CoA N-acyltransferases (Nat)"/>
    <property type="match status" value="1"/>
</dbReference>
<keyword evidence="2" id="KW-0808">Transferase</keyword>
<dbReference type="InterPro" id="IPR016181">
    <property type="entry name" value="Acyl_CoA_acyltransferase"/>
</dbReference>
<name>A0A267HSL4_9ENTE</name>
<evidence type="ECO:0000259" key="1">
    <source>
        <dbReference type="PROSITE" id="PS51186"/>
    </source>
</evidence>
<reference evidence="2 3" key="1">
    <citation type="submission" date="2015-08" db="EMBL/GenBank/DDBJ databases">
        <title>Enterococcus genome sequence.</title>
        <authorList>
            <person name="Acedo J.Z."/>
            <person name="Vederas J.C."/>
        </authorList>
    </citation>
    <scope>NUCLEOTIDE SEQUENCE [LARGE SCALE GENOMIC DNA]</scope>
    <source>
        <strain evidence="2 3">49</strain>
    </source>
</reference>
<sequence>MRILQTRDTMSDIYLAAVKIRNQVFVKEQNVPLSVEIDENEAYAVHFVLYDDKKVPLATVRLLPINDEIVKVQRMAVLKEYRGKGLGKTLLKGAEDFAREHDFKEITLGAQWQVRDFYHKLGFIPQGEPFYEAGIKHITMTKKLAE</sequence>
<evidence type="ECO:0000313" key="2">
    <source>
        <dbReference type="EMBL" id="PAB00508.1"/>
    </source>
</evidence>
<dbReference type="RefSeq" id="WP_095006750.1">
    <property type="nucleotide sequence ID" value="NZ_LHUG01000006.1"/>
</dbReference>
<dbReference type="PROSITE" id="PS51186">
    <property type="entry name" value="GNAT"/>
    <property type="match status" value="1"/>
</dbReference>
<dbReference type="Proteomes" id="UP000216797">
    <property type="component" value="Unassembled WGS sequence"/>
</dbReference>